<protein>
    <submittedName>
        <fullName evidence="5">Adenosine receptor A2b</fullName>
    </submittedName>
</protein>
<keyword evidence="5" id="KW-0675">Receptor</keyword>
<dbReference type="PROSITE" id="PS50262">
    <property type="entry name" value="G_PROTEIN_RECEP_F1_2"/>
    <property type="match status" value="1"/>
</dbReference>
<dbReference type="InterPro" id="IPR017452">
    <property type="entry name" value="GPCR_Rhodpsn_7TM"/>
</dbReference>
<name>A0A6S7GH31_PARCT</name>
<keyword evidence="2" id="KW-0812">Transmembrane</keyword>
<sequence>MVQANPENSTVQVKCPDFVHEHWIEWILTLNKLDKTNRTLLIAFNAILIFLTIFLNLLSMITIRKSSQLKNKMCYFVILVQSVVDFGVGILGIPSFILYLSTSSLPLRIQNCLVVVVLLQSYTMVLLLSNATLAAMTVERYIVAATPVYEDMESAQDVAHYHWTITLFNFNSSLNSMIFFWNKTMLRKEASVVLKSILSRLQ</sequence>
<keyword evidence="3" id="KW-1133">Transmembrane helix</keyword>
<keyword evidence="4" id="KW-0472">Membrane</keyword>
<evidence type="ECO:0000256" key="4">
    <source>
        <dbReference type="ARBA" id="ARBA00023136"/>
    </source>
</evidence>
<dbReference type="AlphaFoldDB" id="A0A6S7GH31"/>
<comment type="subcellular location">
    <subcellularLocation>
        <location evidence="1">Membrane</location>
    </subcellularLocation>
</comment>
<dbReference type="EMBL" id="CACRXK020001295">
    <property type="protein sequence ID" value="CAB3988236.1"/>
    <property type="molecule type" value="Genomic_DNA"/>
</dbReference>
<dbReference type="Proteomes" id="UP001152795">
    <property type="component" value="Unassembled WGS sequence"/>
</dbReference>
<reference evidence="5" key="1">
    <citation type="submission" date="2020-04" db="EMBL/GenBank/DDBJ databases">
        <authorList>
            <person name="Alioto T."/>
            <person name="Alioto T."/>
            <person name="Gomez Garrido J."/>
        </authorList>
    </citation>
    <scope>NUCLEOTIDE SEQUENCE</scope>
    <source>
        <strain evidence="5">A484AB</strain>
    </source>
</reference>
<dbReference type="Gene3D" id="1.20.1070.10">
    <property type="entry name" value="Rhodopsin 7-helix transmembrane proteins"/>
    <property type="match status" value="1"/>
</dbReference>
<accession>A0A6S7GH31</accession>
<proteinExistence type="predicted"/>
<dbReference type="SUPFAM" id="SSF81321">
    <property type="entry name" value="Family A G protein-coupled receptor-like"/>
    <property type="match status" value="1"/>
</dbReference>
<evidence type="ECO:0000256" key="1">
    <source>
        <dbReference type="ARBA" id="ARBA00004370"/>
    </source>
</evidence>
<evidence type="ECO:0000313" key="5">
    <source>
        <dbReference type="EMBL" id="CAB3988236.1"/>
    </source>
</evidence>
<organism evidence="5 6">
    <name type="scientific">Paramuricea clavata</name>
    <name type="common">Red gorgonian</name>
    <name type="synonym">Violescent sea-whip</name>
    <dbReference type="NCBI Taxonomy" id="317549"/>
    <lineage>
        <taxon>Eukaryota</taxon>
        <taxon>Metazoa</taxon>
        <taxon>Cnidaria</taxon>
        <taxon>Anthozoa</taxon>
        <taxon>Octocorallia</taxon>
        <taxon>Malacalcyonacea</taxon>
        <taxon>Plexauridae</taxon>
        <taxon>Paramuricea</taxon>
    </lineage>
</organism>
<keyword evidence="6" id="KW-1185">Reference proteome</keyword>
<evidence type="ECO:0000313" key="6">
    <source>
        <dbReference type="Proteomes" id="UP001152795"/>
    </source>
</evidence>
<dbReference type="GO" id="GO:0016020">
    <property type="term" value="C:membrane"/>
    <property type="evidence" value="ECO:0007669"/>
    <property type="project" value="UniProtKB-SubCell"/>
</dbReference>
<evidence type="ECO:0000256" key="3">
    <source>
        <dbReference type="ARBA" id="ARBA00022989"/>
    </source>
</evidence>
<gene>
    <name evidence="5" type="ORF">PACLA_8A018501</name>
</gene>
<comment type="caution">
    <text evidence="5">The sequence shown here is derived from an EMBL/GenBank/DDBJ whole genome shotgun (WGS) entry which is preliminary data.</text>
</comment>
<evidence type="ECO:0000256" key="2">
    <source>
        <dbReference type="ARBA" id="ARBA00022692"/>
    </source>
</evidence>